<dbReference type="OrthoDB" id="1936908at2759"/>
<sequence length="187" mass="21419">MAPTSPHRSPLRVDQLGSNQMLNEVLQTWQQQNADLVQQNTYALQNLEAARVSAENARVSSENTQRELMEFMTNARTPPSVSSVVIPAQEWSLESFLQHRPARFTGKCSPDEADHWFGDMERIFEAKGCPDEKKLAYTQYLLTGEAGHWWNSVKTILESNGTAITWEMFRTKFYTEYSQTVSGLLRR</sequence>
<proteinExistence type="predicted"/>
<dbReference type="Proteomes" id="UP000291084">
    <property type="component" value="Chromosome 8"/>
</dbReference>
<keyword evidence="3" id="KW-1185">Reference proteome</keyword>
<gene>
    <name evidence="2" type="primary">Vigan.08G202200</name>
    <name evidence="2" type="ORF">VIGAN_08202200</name>
</gene>
<feature type="coiled-coil region" evidence="1">
    <location>
        <begin position="19"/>
        <end position="64"/>
    </location>
</feature>
<reference evidence="2 3" key="1">
    <citation type="journal article" date="2015" name="Sci. Rep.">
        <title>The power of single molecule real-time sequencing technology in the de novo assembly of a eukaryotic genome.</title>
        <authorList>
            <person name="Sakai H."/>
            <person name="Naito K."/>
            <person name="Ogiso-Tanaka E."/>
            <person name="Takahashi Y."/>
            <person name="Iseki K."/>
            <person name="Muto C."/>
            <person name="Satou K."/>
            <person name="Teruya K."/>
            <person name="Shiroma A."/>
            <person name="Shimoji M."/>
            <person name="Hirano T."/>
            <person name="Itoh T."/>
            <person name="Kaga A."/>
            <person name="Tomooka N."/>
        </authorList>
    </citation>
    <scope>NUCLEOTIDE SEQUENCE [LARGE SCALE GENOMIC DNA]</scope>
    <source>
        <strain evidence="3">cv. Shumari</strain>
    </source>
</reference>
<organism evidence="2 3">
    <name type="scientific">Vigna angularis var. angularis</name>
    <dbReference type="NCBI Taxonomy" id="157739"/>
    <lineage>
        <taxon>Eukaryota</taxon>
        <taxon>Viridiplantae</taxon>
        <taxon>Streptophyta</taxon>
        <taxon>Embryophyta</taxon>
        <taxon>Tracheophyta</taxon>
        <taxon>Spermatophyta</taxon>
        <taxon>Magnoliopsida</taxon>
        <taxon>eudicotyledons</taxon>
        <taxon>Gunneridae</taxon>
        <taxon>Pentapetalae</taxon>
        <taxon>rosids</taxon>
        <taxon>fabids</taxon>
        <taxon>Fabales</taxon>
        <taxon>Fabaceae</taxon>
        <taxon>Papilionoideae</taxon>
        <taxon>50 kb inversion clade</taxon>
        <taxon>NPAAA clade</taxon>
        <taxon>indigoferoid/millettioid clade</taxon>
        <taxon>Phaseoleae</taxon>
        <taxon>Vigna</taxon>
    </lineage>
</organism>
<evidence type="ECO:0008006" key="4">
    <source>
        <dbReference type="Google" id="ProtNLM"/>
    </source>
</evidence>
<dbReference type="EMBL" id="AP015041">
    <property type="protein sequence ID" value="BAT95319.1"/>
    <property type="molecule type" value="Genomic_DNA"/>
</dbReference>
<name>A0A0S3SRA7_PHAAN</name>
<evidence type="ECO:0000313" key="2">
    <source>
        <dbReference type="EMBL" id="BAT95319.1"/>
    </source>
</evidence>
<evidence type="ECO:0000313" key="3">
    <source>
        <dbReference type="Proteomes" id="UP000291084"/>
    </source>
</evidence>
<dbReference type="AlphaFoldDB" id="A0A0S3SRA7"/>
<accession>A0A0S3SRA7</accession>
<evidence type="ECO:0000256" key="1">
    <source>
        <dbReference type="SAM" id="Coils"/>
    </source>
</evidence>
<protein>
    <recommendedName>
        <fullName evidence="4">Retrotransposon gag domain-containing protein</fullName>
    </recommendedName>
</protein>
<keyword evidence="1" id="KW-0175">Coiled coil</keyword>